<gene>
    <name evidence="1" type="ORF">MAR_000809</name>
</gene>
<dbReference type="EMBL" id="CP111022">
    <property type="protein sequence ID" value="WAR18971.1"/>
    <property type="molecule type" value="Genomic_DNA"/>
</dbReference>
<keyword evidence="2" id="KW-1185">Reference proteome</keyword>
<protein>
    <submittedName>
        <fullName evidence="1">Uncharacterized protein</fullName>
    </submittedName>
</protein>
<organism evidence="1 2">
    <name type="scientific">Mya arenaria</name>
    <name type="common">Soft-shell clam</name>
    <dbReference type="NCBI Taxonomy" id="6604"/>
    <lineage>
        <taxon>Eukaryota</taxon>
        <taxon>Metazoa</taxon>
        <taxon>Spiralia</taxon>
        <taxon>Lophotrochozoa</taxon>
        <taxon>Mollusca</taxon>
        <taxon>Bivalvia</taxon>
        <taxon>Autobranchia</taxon>
        <taxon>Heteroconchia</taxon>
        <taxon>Euheterodonta</taxon>
        <taxon>Imparidentia</taxon>
        <taxon>Neoheterodontei</taxon>
        <taxon>Myida</taxon>
        <taxon>Myoidea</taxon>
        <taxon>Myidae</taxon>
        <taxon>Mya</taxon>
    </lineage>
</organism>
<reference evidence="1" key="1">
    <citation type="submission" date="2022-11" db="EMBL/GenBank/DDBJ databases">
        <title>Centuries of genome instability and evolution in soft-shell clam transmissible cancer (bioRxiv).</title>
        <authorList>
            <person name="Hart S.F.M."/>
            <person name="Yonemitsu M.A."/>
            <person name="Giersch R.M."/>
            <person name="Beal B.F."/>
            <person name="Arriagada G."/>
            <person name="Davis B.W."/>
            <person name="Ostrander E.A."/>
            <person name="Goff S.P."/>
            <person name="Metzger M.J."/>
        </authorList>
    </citation>
    <scope>NUCLEOTIDE SEQUENCE</scope>
    <source>
        <strain evidence="1">MELC-2E11</strain>
        <tissue evidence="1">Siphon/mantle</tissue>
    </source>
</reference>
<sequence length="81" mass="9283">MSRKSYYRIDSLQTLYFALSPKTVGIASSIKIVLYVRPRQQLVLVVIANSKCSELQAVLLQKRFSRDLAIRPWNTQSDPVI</sequence>
<evidence type="ECO:0000313" key="1">
    <source>
        <dbReference type="EMBL" id="WAR18971.1"/>
    </source>
</evidence>
<proteinExistence type="predicted"/>
<evidence type="ECO:0000313" key="2">
    <source>
        <dbReference type="Proteomes" id="UP001164746"/>
    </source>
</evidence>
<accession>A0ABY7FI95</accession>
<name>A0ABY7FI95_MYAAR</name>
<dbReference type="Proteomes" id="UP001164746">
    <property type="component" value="Chromosome 11"/>
</dbReference>